<name>A0A5P2G5A7_9BACT</name>
<dbReference type="AlphaFoldDB" id="A0A5P2G5A7"/>
<evidence type="ECO:0000313" key="3">
    <source>
        <dbReference type="Proteomes" id="UP000292424"/>
    </source>
</evidence>
<keyword evidence="3" id="KW-1185">Reference proteome</keyword>
<dbReference type="RefSeq" id="WP_131330274.1">
    <property type="nucleotide sequence ID" value="NZ_CP044016.1"/>
</dbReference>
<dbReference type="KEGG" id="arac:E0W69_011875"/>
<organism evidence="2 3">
    <name type="scientific">Rhizosphaericola mali</name>
    <dbReference type="NCBI Taxonomy" id="2545455"/>
    <lineage>
        <taxon>Bacteria</taxon>
        <taxon>Pseudomonadati</taxon>
        <taxon>Bacteroidota</taxon>
        <taxon>Chitinophagia</taxon>
        <taxon>Chitinophagales</taxon>
        <taxon>Chitinophagaceae</taxon>
        <taxon>Rhizosphaericola</taxon>
    </lineage>
</organism>
<keyword evidence="1" id="KW-0732">Signal</keyword>
<protein>
    <recommendedName>
        <fullName evidence="4">DUF4468 domain-containing protein</fullName>
    </recommendedName>
</protein>
<evidence type="ECO:0000313" key="2">
    <source>
        <dbReference type="EMBL" id="QES89329.1"/>
    </source>
</evidence>
<evidence type="ECO:0008006" key="4">
    <source>
        <dbReference type="Google" id="ProtNLM"/>
    </source>
</evidence>
<dbReference type="Proteomes" id="UP000292424">
    <property type="component" value="Chromosome"/>
</dbReference>
<reference evidence="2 3" key="1">
    <citation type="submission" date="2019-09" db="EMBL/GenBank/DDBJ databases">
        <title>Complete genome sequence of Arachidicoccus sp. B3-10 isolated from apple orchard soil.</title>
        <authorList>
            <person name="Kim H.S."/>
            <person name="Han K.-I."/>
            <person name="Suh M.K."/>
            <person name="Lee K.C."/>
            <person name="Eom M.K."/>
            <person name="Kim J.-S."/>
            <person name="Kang S.W."/>
            <person name="Sin Y."/>
            <person name="Lee J.-S."/>
        </authorList>
    </citation>
    <scope>NUCLEOTIDE SEQUENCE [LARGE SCALE GENOMIC DNA]</scope>
    <source>
        <strain evidence="2 3">B3-10</strain>
    </source>
</reference>
<dbReference type="EMBL" id="CP044016">
    <property type="protein sequence ID" value="QES89329.1"/>
    <property type="molecule type" value="Genomic_DNA"/>
</dbReference>
<evidence type="ECO:0000256" key="1">
    <source>
        <dbReference type="SAM" id="SignalP"/>
    </source>
</evidence>
<proteinExistence type="predicted"/>
<gene>
    <name evidence="2" type="ORF">E0W69_011875</name>
</gene>
<feature type="signal peptide" evidence="1">
    <location>
        <begin position="1"/>
        <end position="18"/>
    </location>
</feature>
<dbReference type="Gene3D" id="3.30.530.80">
    <property type="match status" value="1"/>
</dbReference>
<sequence length="188" mass="21533">MKILLAFILAIISFNVHAQNNPYYENLIPEMNGQRMLKFHFILPTTISDNEILQVVKDWLTHGFSDHLINAKQTSKNSIDANAEFGIHHKKLIKVAGNIVRYNLSIIANEKDYFITFSNIKLTDDQFAPIIVNNKERTLADVVNDCYNDKKLADLNNSRVAIQIIYDRLKDVAGSLREAELNYSHSIK</sequence>
<feature type="chain" id="PRO_5024302268" description="DUF4468 domain-containing protein" evidence="1">
    <location>
        <begin position="19"/>
        <end position="188"/>
    </location>
</feature>
<accession>A0A5P2G5A7</accession>